<name>A0ABU9E556_9BACT</name>
<sequence>MPGKSSIEWTNATWNPVTGCTKVSRGCDNCYAATLARRRLSHLYVRSLPVVDTPENREDPFAVRVWPERLTQPASWRDPRMIFVNSMSDMFHSDIPEDYVRQVFEVMLEVSHHTYQVLTKRPGRAKRFFSRNPDLLGEDTKLPPHIWLGTSVEDQAAVFRVQQLRDVPAHVRFLSCEPLLGPLDLDLEQIHWVIVGGESGAGHRPMEEAWVEEIRDECLRSGVPFFFKQWGGYTPKAGGRELADRTWDEFPELVAV</sequence>
<organism evidence="1 2">
    <name type="scientific">Gaopeijia maritima</name>
    <dbReference type="NCBI Taxonomy" id="3119007"/>
    <lineage>
        <taxon>Bacteria</taxon>
        <taxon>Pseudomonadati</taxon>
        <taxon>Gemmatimonadota</taxon>
        <taxon>Longimicrobiia</taxon>
        <taxon>Gaopeijiales</taxon>
        <taxon>Gaopeijiaceae</taxon>
        <taxon>Gaopeijia</taxon>
    </lineage>
</organism>
<dbReference type="Proteomes" id="UP001484239">
    <property type="component" value="Unassembled WGS sequence"/>
</dbReference>
<dbReference type="InterPro" id="IPR011101">
    <property type="entry name" value="DUF5131"/>
</dbReference>
<dbReference type="EMBL" id="JBBHLI010000001">
    <property type="protein sequence ID" value="MEK9499858.1"/>
    <property type="molecule type" value="Genomic_DNA"/>
</dbReference>
<protein>
    <submittedName>
        <fullName evidence="1">Phage Gp37/Gp68 family protein</fullName>
    </submittedName>
</protein>
<evidence type="ECO:0000313" key="2">
    <source>
        <dbReference type="Proteomes" id="UP001484239"/>
    </source>
</evidence>
<comment type="caution">
    <text evidence="1">The sequence shown here is derived from an EMBL/GenBank/DDBJ whole genome shotgun (WGS) entry which is preliminary data.</text>
</comment>
<dbReference type="RefSeq" id="WP_405278030.1">
    <property type="nucleotide sequence ID" value="NZ_JBBHLI010000001.1"/>
</dbReference>
<reference evidence="1 2" key="1">
    <citation type="submission" date="2024-02" db="EMBL/GenBank/DDBJ databases">
        <title>A novel Gemmatimonadota bacterium.</title>
        <authorList>
            <person name="Du Z.-J."/>
            <person name="Ye Y.-Q."/>
        </authorList>
    </citation>
    <scope>NUCLEOTIDE SEQUENCE [LARGE SCALE GENOMIC DNA]</scope>
    <source>
        <strain evidence="1 2">DH-20</strain>
    </source>
</reference>
<dbReference type="Pfam" id="PF07505">
    <property type="entry name" value="DUF5131"/>
    <property type="match status" value="1"/>
</dbReference>
<proteinExistence type="predicted"/>
<evidence type="ECO:0000313" key="1">
    <source>
        <dbReference type="EMBL" id="MEK9499858.1"/>
    </source>
</evidence>
<keyword evidence="2" id="KW-1185">Reference proteome</keyword>
<accession>A0ABU9E556</accession>
<gene>
    <name evidence="1" type="ORF">WI372_02535</name>
</gene>